<dbReference type="Proteomes" id="UP000183015">
    <property type="component" value="Unassembled WGS sequence"/>
</dbReference>
<accession>A0A1H7HW24</accession>
<evidence type="ECO:0000256" key="1">
    <source>
        <dbReference type="ARBA" id="ARBA00001947"/>
    </source>
</evidence>
<evidence type="ECO:0000313" key="7">
    <source>
        <dbReference type="EMBL" id="SEK54344.1"/>
    </source>
</evidence>
<evidence type="ECO:0000256" key="2">
    <source>
        <dbReference type="ARBA" id="ARBA00007749"/>
    </source>
</evidence>
<protein>
    <submittedName>
        <fullName evidence="7">Glyoxylase, beta-lactamase superfamily II</fullName>
    </submittedName>
</protein>
<keyword evidence="3" id="KW-0479">Metal-binding</keyword>
<dbReference type="InterPro" id="IPR001279">
    <property type="entry name" value="Metallo-B-lactamas"/>
</dbReference>
<name>A0A1H7HW24_STRJI</name>
<dbReference type="GO" id="GO:0046872">
    <property type="term" value="F:metal ion binding"/>
    <property type="evidence" value="ECO:0007669"/>
    <property type="project" value="UniProtKB-KW"/>
</dbReference>
<evidence type="ECO:0000256" key="5">
    <source>
        <dbReference type="ARBA" id="ARBA00022833"/>
    </source>
</evidence>
<feature type="domain" description="Metallo-beta-lactamase" evidence="6">
    <location>
        <begin position="46"/>
        <end position="271"/>
    </location>
</feature>
<evidence type="ECO:0000256" key="4">
    <source>
        <dbReference type="ARBA" id="ARBA00022801"/>
    </source>
</evidence>
<keyword evidence="5" id="KW-0862">Zinc</keyword>
<dbReference type="PANTHER" id="PTHR42978:SF2">
    <property type="entry name" value="102 KBASES UNSTABLE REGION: FROM 1 TO 119443"/>
    <property type="match status" value="1"/>
</dbReference>
<dbReference type="eggNOG" id="COG0491">
    <property type="taxonomic scope" value="Bacteria"/>
</dbReference>
<dbReference type="AlphaFoldDB" id="A0A1H7HW24"/>
<dbReference type="STRING" id="235985.SAMN05414137_102379"/>
<evidence type="ECO:0000259" key="6">
    <source>
        <dbReference type="SMART" id="SM00849"/>
    </source>
</evidence>
<reference evidence="8" key="1">
    <citation type="submission" date="2016-10" db="EMBL/GenBank/DDBJ databases">
        <authorList>
            <person name="Varghese N."/>
        </authorList>
    </citation>
    <scope>NUCLEOTIDE SEQUENCE [LARGE SCALE GENOMIC DNA]</scope>
    <source>
        <strain evidence="8">DSM 45096 / BCRC 16803 / CGMCC 4.1857 / CIP 109030 / JCM 12277 / KCTC 19219 / NBRC 100920 / 33214</strain>
    </source>
</reference>
<proteinExistence type="inferred from homology"/>
<dbReference type="SMART" id="SM00849">
    <property type="entry name" value="Lactamase_B"/>
    <property type="match status" value="1"/>
</dbReference>
<dbReference type="PANTHER" id="PTHR42978">
    <property type="entry name" value="QUORUM-QUENCHING LACTONASE YTNP-RELATED-RELATED"/>
    <property type="match status" value="1"/>
</dbReference>
<evidence type="ECO:0000313" key="8">
    <source>
        <dbReference type="Proteomes" id="UP000183015"/>
    </source>
</evidence>
<sequence length="334" mass="37284">MIKVFALRLGSTKVPFGQFYGGLDGWRGARAVLRFATDKKHFIIVPIHAYLIDHPEEGLILVDAGVNWRQTHEHGDYYRGIAHYLFDDDEYQLTRDEELPAALARLGYRVEDVRKVVATHLHEDHIGGLSYLPDAELVISRGEWENRDWKLFGFLPMVYQPSLQAARKITTIDYASGAFENFDASHDLTADGTVKLLPTPGHTPGHLCVLVRLDGYQLLITGDTLYTLRHLANDDVQAFGAGDWVPNQNASIRRIAELRRRLPELVLAPGHDHSDYQFLHLAPGLAKGGLTPEELAGLRAYEETVFTAEGRLQPEAIPRFVPGPGADHVGRVTG</sequence>
<keyword evidence="4" id="KW-0378">Hydrolase</keyword>
<dbReference type="SUPFAM" id="SSF56281">
    <property type="entry name" value="Metallo-hydrolase/oxidoreductase"/>
    <property type="match status" value="1"/>
</dbReference>
<dbReference type="RefSeq" id="WP_042443616.1">
    <property type="nucleotide sequence ID" value="NZ_BBPN01000005.1"/>
</dbReference>
<dbReference type="InterPro" id="IPR051013">
    <property type="entry name" value="MBL_superfamily_lactonases"/>
</dbReference>
<evidence type="ECO:0000256" key="3">
    <source>
        <dbReference type="ARBA" id="ARBA00022723"/>
    </source>
</evidence>
<dbReference type="EMBL" id="FOAZ01000002">
    <property type="protein sequence ID" value="SEK54344.1"/>
    <property type="molecule type" value="Genomic_DNA"/>
</dbReference>
<dbReference type="OrthoDB" id="3196337at2"/>
<gene>
    <name evidence="7" type="ORF">SAMN05414137_102379</name>
</gene>
<comment type="cofactor">
    <cofactor evidence="1">
        <name>Zn(2+)</name>
        <dbReference type="ChEBI" id="CHEBI:29105"/>
    </cofactor>
</comment>
<organism evidence="7 8">
    <name type="scientific">Streptacidiphilus jiangxiensis</name>
    <dbReference type="NCBI Taxonomy" id="235985"/>
    <lineage>
        <taxon>Bacteria</taxon>
        <taxon>Bacillati</taxon>
        <taxon>Actinomycetota</taxon>
        <taxon>Actinomycetes</taxon>
        <taxon>Kitasatosporales</taxon>
        <taxon>Streptomycetaceae</taxon>
        <taxon>Streptacidiphilus</taxon>
    </lineage>
</organism>
<dbReference type="Pfam" id="PF00753">
    <property type="entry name" value="Lactamase_B"/>
    <property type="match status" value="1"/>
</dbReference>
<comment type="similarity">
    <text evidence="2">Belongs to the metallo-beta-lactamase superfamily.</text>
</comment>
<dbReference type="CDD" id="cd07729">
    <property type="entry name" value="AHL_lactonase_MBL-fold"/>
    <property type="match status" value="1"/>
</dbReference>
<dbReference type="InterPro" id="IPR036866">
    <property type="entry name" value="RibonucZ/Hydroxyglut_hydro"/>
</dbReference>
<dbReference type="Gene3D" id="3.60.15.10">
    <property type="entry name" value="Ribonuclease Z/Hydroxyacylglutathione hydrolase-like"/>
    <property type="match status" value="1"/>
</dbReference>
<dbReference type="GO" id="GO:0016787">
    <property type="term" value="F:hydrolase activity"/>
    <property type="evidence" value="ECO:0007669"/>
    <property type="project" value="UniProtKB-KW"/>
</dbReference>
<keyword evidence="8" id="KW-1185">Reference proteome</keyword>